<name>Q58QF4_9CAUD</name>
<protein>
    <submittedName>
        <fullName evidence="1">Uncharacterized protein</fullName>
    </submittedName>
</protein>
<organism evidence="1">
    <name type="scientific">Bacillus thuringiensis phage MZTP02</name>
    <dbReference type="NCBI Taxonomy" id="311221"/>
    <lineage>
        <taxon>Viruses</taxon>
        <taxon>Duplodnaviria</taxon>
        <taxon>Heunggongvirae</taxon>
        <taxon>Uroviricota</taxon>
        <taxon>Caudoviricetes</taxon>
    </lineage>
</organism>
<evidence type="ECO:0000313" key="1">
    <source>
        <dbReference type="EMBL" id="AAX55763.1"/>
    </source>
</evidence>
<sequence>MQSQPHLKMLGKVLWSGLIKSKQALRTCLVVFIFLFRRLI</sequence>
<reference evidence="1" key="1">
    <citation type="journal article" date="2008" name="Arch. Virol.">
        <title>Isolation, characterization and genome sequencing of phage MZTP02 from Bacillus thuringiensis MZ1.</title>
        <authorList>
            <person name="Liao W."/>
            <person name="Song S."/>
            <person name="Sun F."/>
            <person name="Jia Y."/>
            <person name="Zeng W."/>
            <person name="Pang Y."/>
        </authorList>
    </citation>
    <scope>NUCLEOTIDE SEQUENCE</scope>
</reference>
<dbReference type="EMBL" id="AY894696">
    <property type="protein sequence ID" value="AAX55763.1"/>
    <property type="molecule type" value="Genomic_DNA"/>
</dbReference>
<proteinExistence type="predicted"/>
<accession>Q58QF4</accession>